<gene>
    <name evidence="2" type="ORF">U6N30_10255</name>
</gene>
<sequence length="224" mass="24188">MEAQPGTDVLLLTGNPEAAMLPLPPRTDVLTLPTIRKTEDGDYAARALASPLEVVLDVRARILDAALGSFAPDLLVVDKVPAGIRGELLPALNTLREQGGTRVVLGLREVLDRPEVAIDEWERSATTEVLTDYYDAVWVYGDPSVYDPVVEYRLPPEVAAMVEYTGYLGHGRSETVRPRTRLTARVAPPAEPYVLCTVGGGRTGRSSPGPSRRHRCPTATGACC</sequence>
<organism evidence="2 3">
    <name type="scientific">Blastococcus brunescens</name>
    <dbReference type="NCBI Taxonomy" id="1564165"/>
    <lineage>
        <taxon>Bacteria</taxon>
        <taxon>Bacillati</taxon>
        <taxon>Actinomycetota</taxon>
        <taxon>Actinomycetes</taxon>
        <taxon>Geodermatophilales</taxon>
        <taxon>Geodermatophilaceae</taxon>
        <taxon>Blastococcus</taxon>
    </lineage>
</organism>
<name>A0ABZ1B884_9ACTN</name>
<accession>A0ABZ1B884</accession>
<dbReference type="EMBL" id="CP141261">
    <property type="protein sequence ID" value="WRL65896.1"/>
    <property type="molecule type" value="Genomic_DNA"/>
</dbReference>
<keyword evidence="3" id="KW-1185">Reference proteome</keyword>
<protein>
    <submittedName>
        <fullName evidence="2">Uncharacterized protein</fullName>
    </submittedName>
</protein>
<evidence type="ECO:0000256" key="1">
    <source>
        <dbReference type="SAM" id="MobiDB-lite"/>
    </source>
</evidence>
<feature type="region of interest" description="Disordered" evidence="1">
    <location>
        <begin position="198"/>
        <end position="219"/>
    </location>
</feature>
<dbReference type="Proteomes" id="UP001324287">
    <property type="component" value="Chromosome"/>
</dbReference>
<proteinExistence type="predicted"/>
<evidence type="ECO:0000313" key="3">
    <source>
        <dbReference type="Proteomes" id="UP001324287"/>
    </source>
</evidence>
<evidence type="ECO:0000313" key="2">
    <source>
        <dbReference type="EMBL" id="WRL65896.1"/>
    </source>
</evidence>
<reference evidence="2 3" key="1">
    <citation type="submission" date="2023-12" db="EMBL/GenBank/DDBJ databases">
        <title>Blastococcus brunescens sp. nov., an actonobacterium isolated from sandstone collected in sahara desert.</title>
        <authorList>
            <person name="Gtari M."/>
            <person name="Ghodhbane F."/>
        </authorList>
    </citation>
    <scope>NUCLEOTIDE SEQUENCE [LARGE SCALE GENOMIC DNA]</scope>
    <source>
        <strain evidence="2 3">BMG 8361</strain>
    </source>
</reference>
<dbReference type="RefSeq" id="WP_324277213.1">
    <property type="nucleotide sequence ID" value="NZ_CP141261.1"/>
</dbReference>